<feature type="region of interest" description="Disordered" evidence="1">
    <location>
        <begin position="1"/>
        <end position="53"/>
    </location>
</feature>
<dbReference type="Proteomes" id="UP000015480">
    <property type="component" value="Chromosome"/>
</dbReference>
<evidence type="ECO:0000313" key="4">
    <source>
        <dbReference type="Proteomes" id="UP000015480"/>
    </source>
</evidence>
<feature type="compositionally biased region" description="Basic and acidic residues" evidence="1">
    <location>
        <begin position="556"/>
        <end position="566"/>
    </location>
</feature>
<name>S5XNI3_PARAH</name>
<dbReference type="InterPro" id="IPR054246">
    <property type="entry name" value="DUF6973"/>
</dbReference>
<feature type="region of interest" description="Disordered" evidence="1">
    <location>
        <begin position="507"/>
        <end position="566"/>
    </location>
</feature>
<dbReference type="PANTHER" id="PTHR24216:SF65">
    <property type="entry name" value="PAXILLIN-LIKE PROTEIN 1"/>
    <property type="match status" value="1"/>
</dbReference>
<dbReference type="STRING" id="1367847.JCM7686_1788"/>
<dbReference type="HOGENOM" id="CLU_288181_0_0_5"/>
<dbReference type="Pfam" id="PF22322">
    <property type="entry name" value="DUF6973"/>
    <property type="match status" value="1"/>
</dbReference>
<feature type="compositionally biased region" description="Pro residues" evidence="1">
    <location>
        <begin position="700"/>
        <end position="716"/>
    </location>
</feature>
<feature type="compositionally biased region" description="Low complexity" evidence="1">
    <location>
        <begin position="26"/>
        <end position="39"/>
    </location>
</feature>
<gene>
    <name evidence="3" type="ORF">JCM7686_1788</name>
</gene>
<dbReference type="InterPro" id="IPR018392">
    <property type="entry name" value="LysM"/>
</dbReference>
<dbReference type="CDD" id="cd00118">
    <property type="entry name" value="LysM"/>
    <property type="match status" value="1"/>
</dbReference>
<reference evidence="3 4" key="1">
    <citation type="journal article" date="2014" name="BMC Genomics">
        <title>Architecture and functions of a multipartite genome of the methylotrophic bacterium Paracoccus aminophilus JCM 7686, containing primary and secondary chromids.</title>
        <authorList>
            <person name="Dziewit L."/>
            <person name="Czarnecki J."/>
            <person name="Wibberg D."/>
            <person name="Radlinska M."/>
            <person name="Mrozek P."/>
            <person name="Szymczak M."/>
            <person name="Schluter A."/>
            <person name="Puhler A."/>
            <person name="Bartosik D."/>
        </authorList>
    </citation>
    <scope>NUCLEOTIDE SEQUENCE [LARGE SCALE GENOMIC DNA]</scope>
    <source>
        <strain evidence="3">JCM 7686</strain>
    </source>
</reference>
<dbReference type="EMBL" id="CP006650">
    <property type="protein sequence ID" value="AGT08889.1"/>
    <property type="molecule type" value="Genomic_DNA"/>
</dbReference>
<dbReference type="InterPro" id="IPR036779">
    <property type="entry name" value="LysM_dom_sf"/>
</dbReference>
<proteinExistence type="predicted"/>
<feature type="compositionally biased region" description="Basic and acidic residues" evidence="1">
    <location>
        <begin position="521"/>
        <end position="534"/>
    </location>
</feature>
<feature type="compositionally biased region" description="Pro residues" evidence="1">
    <location>
        <begin position="16"/>
        <end position="25"/>
    </location>
</feature>
<protein>
    <recommendedName>
        <fullName evidence="2">LysM domain-containing protein</fullName>
    </recommendedName>
</protein>
<dbReference type="Pfam" id="PF01476">
    <property type="entry name" value="LysM"/>
    <property type="match status" value="1"/>
</dbReference>
<feature type="region of interest" description="Disordered" evidence="1">
    <location>
        <begin position="687"/>
        <end position="850"/>
    </location>
</feature>
<dbReference type="PROSITE" id="PS51782">
    <property type="entry name" value="LYSM"/>
    <property type="match status" value="1"/>
</dbReference>
<feature type="compositionally biased region" description="Pro residues" evidence="1">
    <location>
        <begin position="824"/>
        <end position="835"/>
    </location>
</feature>
<feature type="compositionally biased region" description="Low complexity" evidence="1">
    <location>
        <begin position="727"/>
        <end position="738"/>
    </location>
</feature>
<evidence type="ECO:0000259" key="2">
    <source>
        <dbReference type="PROSITE" id="PS51782"/>
    </source>
</evidence>
<dbReference type="SUPFAM" id="SSF54106">
    <property type="entry name" value="LysM domain"/>
    <property type="match status" value="1"/>
</dbReference>
<sequence length="1067" mass="111839">MLLDGPRTHQNRHAIPPQPNPPAPNPGSSSGSGSAAGPARSTPDQGGGVNSGLGDAALGLKNGTLLRDGIAGLNGDGDSTYLRITPELKAQGNWRGLMVGGKAQLGADLRVTQNGEGPDATYTVRYDKQALGALTAEAGTDTLGKGGAGKAGAGAGGGPDARLKAEAGVQTFDAVEMTFATKDEATRAAEALQRLHLADALSDGTDLALSALGPGGAPLKIAKDAVSGGGTNPLGNPLNADGMPGKFSRDLAGVSDEDMGFLRDHVSAYETTIGTRGRLAAELKGDMSFLKIAGEGRLDETQRITRRVELPTAEKDGSVTYTLQGGLRASGKEKAQKGFNINGLPIEPKFENRLDLGSTTAEISLHYRLPKGEDVTTSGGGRPVPELDALSGTGGMELESISLKSQLDWRDQSLADPSRADMQRQTATVTFTHPDRIGTAAEQFLDGDFRGAARTAGVTIDLTAQDIDRTGVNTQTGVKVKGGVAEAEVSLIYEAGTDDVTTTASLHLGADDQPAPPPLEGEPRTEREPQDEPQTRLPPDPEDDGKTRVVLPTEGVRLRDAPEGESRAILQNGTFLRDQGERQTDASGQDWIKVSATDLDDKPVEGWVRADLTGAHSSATGAMDGSGRINPTLEHQRYDAVTVQDDDNLWNIATEHGIDPQELIALNRDHLLNPSLIFKGDTVYLPGTARGPEPEAVAPAAPPETPAPETPTPEAPPAETGSGGTGSTPERGGSSAEPEAPRSPPGDEASGERDGTESGPDQKDPDQKGSEGKRAEQEPAPSLPPAGGAPGTSSTPAAPEDRREASNEHGPKTDADPSSSTPVQPGPVLGPPIPGPQDQVPQNPAPERRDLNEILQTYQVKEDTMTEYHPQFGPFPIRIPFVGGKKMTQTEADLLDKLGSRHGLAGLDEFKSISSNDSGDPGLAYRTADEKFPRFDANGAPIKGAEDGHNDAFRHAYWNALMSDRFGEDFAAAMSTAHEGVPENPAAKEAMDLYNNEVGRRIARENPGASDEELANKVEEAVRNGEMVVIDANGNLAWSDQVEVGQTGDANPEILPGELTPPDYSSN</sequence>
<organism evidence="3 4">
    <name type="scientific">Paracoccus aminophilus JCM 7686</name>
    <dbReference type="NCBI Taxonomy" id="1367847"/>
    <lineage>
        <taxon>Bacteria</taxon>
        <taxon>Pseudomonadati</taxon>
        <taxon>Pseudomonadota</taxon>
        <taxon>Alphaproteobacteria</taxon>
        <taxon>Rhodobacterales</taxon>
        <taxon>Paracoccaceae</taxon>
        <taxon>Paracoccus</taxon>
    </lineage>
</organism>
<dbReference type="PANTHER" id="PTHR24216">
    <property type="entry name" value="PAXILLIN-RELATED"/>
    <property type="match status" value="1"/>
</dbReference>
<dbReference type="AlphaFoldDB" id="S5XNI3"/>
<dbReference type="eggNOG" id="ENOG5032WH2">
    <property type="taxonomic scope" value="Bacteria"/>
</dbReference>
<feature type="compositionally biased region" description="Basic and acidic residues" evidence="1">
    <location>
        <begin position="799"/>
        <end position="815"/>
    </location>
</feature>
<dbReference type="SMART" id="SM00257">
    <property type="entry name" value="LysM"/>
    <property type="match status" value="1"/>
</dbReference>
<dbReference type="KEGG" id="pami:JCM7686_1788"/>
<dbReference type="Gene3D" id="3.10.350.10">
    <property type="entry name" value="LysM domain"/>
    <property type="match status" value="1"/>
</dbReference>
<keyword evidence="4" id="KW-1185">Reference proteome</keyword>
<dbReference type="RefSeq" id="WP_020950527.1">
    <property type="nucleotide sequence ID" value="NC_022041.1"/>
</dbReference>
<evidence type="ECO:0000256" key="1">
    <source>
        <dbReference type="SAM" id="MobiDB-lite"/>
    </source>
</evidence>
<dbReference type="PATRIC" id="fig|1367847.3.peg.1771"/>
<feature type="domain" description="LysM" evidence="2">
    <location>
        <begin position="639"/>
        <end position="685"/>
    </location>
</feature>
<feature type="compositionally biased region" description="Basic and acidic residues" evidence="1">
    <location>
        <begin position="750"/>
        <end position="777"/>
    </location>
</feature>
<dbReference type="OrthoDB" id="6152272at2"/>
<feature type="region of interest" description="Disordered" evidence="1">
    <location>
        <begin position="1045"/>
        <end position="1067"/>
    </location>
</feature>
<accession>S5XNI3</accession>
<evidence type="ECO:0000313" key="3">
    <source>
        <dbReference type="EMBL" id="AGT08889.1"/>
    </source>
</evidence>